<evidence type="ECO:0000259" key="8">
    <source>
        <dbReference type="PROSITE" id="PS50056"/>
    </source>
</evidence>
<evidence type="ECO:0000313" key="11">
    <source>
        <dbReference type="Proteomes" id="UP000694387"/>
    </source>
</evidence>
<dbReference type="SUPFAM" id="SSF52821">
    <property type="entry name" value="Rhodanese/Cell cycle control phosphatase"/>
    <property type="match status" value="1"/>
</dbReference>
<dbReference type="InterPro" id="IPR036873">
    <property type="entry name" value="Rhodanese-like_dom_sf"/>
</dbReference>
<comment type="catalytic activity">
    <reaction evidence="4">
        <text>O-phospho-L-tyrosyl-[protein] + H2O = L-tyrosyl-[protein] + phosphate</text>
        <dbReference type="Rhea" id="RHEA:10684"/>
        <dbReference type="Rhea" id="RHEA-COMP:10136"/>
        <dbReference type="Rhea" id="RHEA-COMP:20101"/>
        <dbReference type="ChEBI" id="CHEBI:15377"/>
        <dbReference type="ChEBI" id="CHEBI:43474"/>
        <dbReference type="ChEBI" id="CHEBI:46858"/>
        <dbReference type="ChEBI" id="CHEBI:61978"/>
        <dbReference type="EC" id="3.1.3.48"/>
    </reaction>
</comment>
<dbReference type="GO" id="GO:0033550">
    <property type="term" value="F:MAP kinase tyrosine phosphatase activity"/>
    <property type="evidence" value="ECO:0007669"/>
    <property type="project" value="TreeGrafter"/>
</dbReference>
<dbReference type="Pfam" id="PF00581">
    <property type="entry name" value="Rhodanese"/>
    <property type="match status" value="1"/>
</dbReference>
<keyword evidence="11" id="KW-1185">Reference proteome</keyword>
<dbReference type="EC" id="3.1.3.16" evidence="4"/>
<dbReference type="GO" id="GO:0005829">
    <property type="term" value="C:cytosol"/>
    <property type="evidence" value="ECO:0007669"/>
    <property type="project" value="Ensembl"/>
</dbReference>
<dbReference type="GO" id="GO:0008330">
    <property type="term" value="F:protein tyrosine/threonine phosphatase activity"/>
    <property type="evidence" value="ECO:0007669"/>
    <property type="project" value="TreeGrafter"/>
</dbReference>
<evidence type="ECO:0000256" key="3">
    <source>
        <dbReference type="ARBA" id="ARBA00022912"/>
    </source>
</evidence>
<evidence type="ECO:0000259" key="7">
    <source>
        <dbReference type="PROSITE" id="PS50054"/>
    </source>
</evidence>
<evidence type="ECO:0000256" key="2">
    <source>
        <dbReference type="ARBA" id="ARBA00022801"/>
    </source>
</evidence>
<comment type="catalytic activity">
    <reaction evidence="4">
        <text>O-phospho-L-threonyl-[protein] + H2O = L-threonyl-[protein] + phosphate</text>
        <dbReference type="Rhea" id="RHEA:47004"/>
        <dbReference type="Rhea" id="RHEA-COMP:11060"/>
        <dbReference type="Rhea" id="RHEA-COMP:11605"/>
        <dbReference type="ChEBI" id="CHEBI:15377"/>
        <dbReference type="ChEBI" id="CHEBI:30013"/>
        <dbReference type="ChEBI" id="CHEBI:43474"/>
        <dbReference type="ChEBI" id="CHEBI:61977"/>
        <dbReference type="EC" id="3.1.3.16"/>
    </reaction>
</comment>
<dbReference type="FunFam" id="3.40.250.10:FF:000011">
    <property type="entry name" value="Dual specificity phosphatase 7"/>
    <property type="match status" value="1"/>
</dbReference>
<comment type="similarity">
    <text evidence="1 4">Belongs to the protein-tyrosine phosphatase family. Non-receptor class dual specificity subfamily.</text>
</comment>
<dbReference type="SUPFAM" id="SSF52799">
    <property type="entry name" value="(Phosphotyrosine protein) phosphatases II"/>
    <property type="match status" value="1"/>
</dbReference>
<keyword evidence="3 4" id="KW-0904">Protein phosphatase</keyword>
<evidence type="ECO:0000259" key="9">
    <source>
        <dbReference type="PROSITE" id="PS50206"/>
    </source>
</evidence>
<feature type="region of interest" description="Disordered" evidence="6">
    <location>
        <begin position="216"/>
        <end position="240"/>
    </location>
</feature>
<dbReference type="PROSITE" id="PS50206">
    <property type="entry name" value="RHODANESE_3"/>
    <property type="match status" value="1"/>
</dbReference>
<dbReference type="PROSITE" id="PS50054">
    <property type="entry name" value="TYR_PHOSPHATASE_DUAL"/>
    <property type="match status" value="1"/>
</dbReference>
<reference evidence="10" key="2">
    <citation type="submission" date="2025-08" db="UniProtKB">
        <authorList>
            <consortium name="Ensembl"/>
        </authorList>
    </citation>
    <scope>IDENTIFICATION</scope>
</reference>
<dbReference type="InterPro" id="IPR000387">
    <property type="entry name" value="Tyr_Pase_dom"/>
</dbReference>
<sequence>MKNQLRGPPARAHMSASGASAAGGTGAGSEPGAGSGSGAGTGAGAATGAGAMPCKSAEWLQEELEARGGASLLLLDCRPHELFESSHIETAINLAIPGLMLRRLRKGNLPIRSIIPNHADKERFATRCKAATVLLYDEATAEWQPEPGAPASVLGLLLQKLRDDGCQAYYLQGGFNKFQTEYSEHCETNVDSSSSPSGSPPTSVLGLGGLRISSDCSDGESDRELPSSATESDGSPVPSSQPAFPVQILPYLYLGCAKDSTNLDVLGKYGIKYILNVTPNLPNAFEHGGEFTYKQIPISDHWSQNLSQFFPEAISFIGLQESGNTNQGPSHHLCSSPTCCGFLEEGLPDPFLCVSDEARSKKCGVLVHCLAGISRSVTVTVAYLMQKMNLSLNDAYDFVKRKKSNISPNFNFMGQLLDFERTLGLSSPCDNHTPSEQLYFSTPTNHNLFPLNTLEST</sequence>
<dbReference type="GeneTree" id="ENSGT00940000157262"/>
<dbReference type="SMART" id="SM00450">
    <property type="entry name" value="RHOD"/>
    <property type="match status" value="1"/>
</dbReference>
<dbReference type="CDD" id="cd01446">
    <property type="entry name" value="DSP_MapKP"/>
    <property type="match status" value="1"/>
</dbReference>
<dbReference type="Proteomes" id="UP000694387">
    <property type="component" value="Chromosome 21"/>
</dbReference>
<dbReference type="PRINTS" id="PR01764">
    <property type="entry name" value="MAPKPHPHTASE"/>
</dbReference>
<dbReference type="AlphaFoldDB" id="A0A8C4M0X5"/>
<dbReference type="PIRSF" id="PIRSF000939">
    <property type="entry name" value="MAPK_Ptase"/>
    <property type="match status" value="1"/>
</dbReference>
<dbReference type="GO" id="GO:0043409">
    <property type="term" value="P:negative regulation of MAPK cascade"/>
    <property type="evidence" value="ECO:0007669"/>
    <property type="project" value="TreeGrafter"/>
</dbReference>
<evidence type="ECO:0000313" key="10">
    <source>
        <dbReference type="Ensembl" id="ENSEASP00005018713.2"/>
    </source>
</evidence>
<accession>A0A8C4M0X5</accession>
<proteinExistence type="inferred from homology"/>
<dbReference type="Ensembl" id="ENSEAST00005020305.2">
    <property type="protein sequence ID" value="ENSEASP00005018713.2"/>
    <property type="gene ID" value="ENSEASG00005012901.2"/>
</dbReference>
<dbReference type="EC" id="3.1.3.48" evidence="4"/>
<reference evidence="10 11" key="1">
    <citation type="journal article" date="2020" name="Nat. Commun.">
        <title>Donkey genomes provide new insights into domestication and selection for coat color.</title>
        <authorList>
            <person name="Wang"/>
            <person name="C."/>
            <person name="Li"/>
            <person name="H."/>
            <person name="Guo"/>
            <person name="Y."/>
            <person name="Huang"/>
            <person name="J."/>
            <person name="Sun"/>
            <person name="Y."/>
            <person name="Min"/>
            <person name="J."/>
            <person name="Wang"/>
            <person name="J."/>
            <person name="Fang"/>
            <person name="X."/>
            <person name="Zhao"/>
            <person name="Z."/>
            <person name="Wang"/>
            <person name="S."/>
            <person name="Zhang"/>
            <person name="Y."/>
            <person name="Liu"/>
            <person name="Q."/>
            <person name="Jiang"/>
            <person name="Q."/>
            <person name="Wang"/>
            <person name="X."/>
            <person name="Guo"/>
            <person name="Y."/>
            <person name="Yang"/>
            <person name="C."/>
            <person name="Wang"/>
            <person name="Y."/>
            <person name="Tian"/>
            <person name="F."/>
            <person name="Zhuang"/>
            <person name="G."/>
            <person name="Fan"/>
            <person name="Y."/>
            <person name="Gao"/>
            <person name="Q."/>
            <person name="Li"/>
            <person name="Y."/>
            <person name="Ju"/>
            <person name="Z."/>
            <person name="Li"/>
            <person name="J."/>
            <person name="Li"/>
            <person name="R."/>
            <person name="Hou"/>
            <person name="M."/>
            <person name="Yang"/>
            <person name="G."/>
            <person name="Liu"/>
            <person name="G."/>
            <person name="Liu"/>
            <person name="W."/>
            <person name="Guo"/>
            <person name="J."/>
            <person name="Pan"/>
            <person name="S."/>
            <person name="Fan"/>
            <person name="G."/>
            <person name="Zhang"/>
            <person name="W."/>
            <person name="Zhang"/>
            <person name="R."/>
            <person name="Yu"/>
            <person name="J."/>
            <person name="Zhang"/>
            <person name="X."/>
            <person name="Yin"/>
            <person name="Q."/>
            <person name="Ji"/>
            <person name="C."/>
            <person name="Jin"/>
            <person name="Y."/>
            <person name="Yue"/>
            <person name="G."/>
            <person name="Liu"/>
            <person name="M."/>
            <person name="Xu"/>
            <person name="J."/>
            <person name="Liu"/>
            <person name="S."/>
            <person name="Jordana"/>
            <person name="J."/>
            <person name="Noce"/>
            <person name="A."/>
            <person name="Amills"/>
            <person name="M."/>
            <person name="Wu"/>
            <person name="D.D."/>
            <person name="Li"/>
            <person name="S."/>
            <person name="Zhou"/>
            <person name="X. and Zhong"/>
            <person name="J."/>
        </authorList>
    </citation>
    <scope>NUCLEOTIDE SEQUENCE [LARGE SCALE GENOMIC DNA]</scope>
</reference>
<feature type="compositionally biased region" description="Polar residues" evidence="6">
    <location>
        <begin position="227"/>
        <end position="240"/>
    </location>
</feature>
<gene>
    <name evidence="10" type="primary">DUSP7</name>
</gene>
<feature type="domain" description="Tyrosine specific protein phosphatases" evidence="8">
    <location>
        <begin position="349"/>
        <end position="406"/>
    </location>
</feature>
<protein>
    <recommendedName>
        <fullName evidence="4">Dual specificity protein phosphatase</fullName>
        <ecNumber evidence="4">3.1.3.16</ecNumber>
        <ecNumber evidence="4">3.1.3.48</ecNumber>
    </recommendedName>
</protein>
<dbReference type="Pfam" id="PF00782">
    <property type="entry name" value="DSPc"/>
    <property type="match status" value="2"/>
</dbReference>
<dbReference type="Gene3D" id="3.90.190.10">
    <property type="entry name" value="Protein tyrosine phosphatase superfamily"/>
    <property type="match status" value="1"/>
</dbReference>
<feature type="domain" description="Tyrosine-protein phosphatase" evidence="7">
    <location>
        <begin position="244"/>
        <end position="425"/>
    </location>
</feature>
<dbReference type="PROSITE" id="PS50056">
    <property type="entry name" value="TYR_PHOSPHATASE_2"/>
    <property type="match status" value="1"/>
</dbReference>
<dbReference type="SMART" id="SM00195">
    <property type="entry name" value="DSPc"/>
    <property type="match status" value="1"/>
</dbReference>
<evidence type="ECO:0000256" key="1">
    <source>
        <dbReference type="ARBA" id="ARBA00008601"/>
    </source>
</evidence>
<dbReference type="GO" id="GO:0004722">
    <property type="term" value="F:protein serine/threonine phosphatase activity"/>
    <property type="evidence" value="ECO:0007669"/>
    <property type="project" value="UniProtKB-EC"/>
</dbReference>
<evidence type="ECO:0000256" key="4">
    <source>
        <dbReference type="PIRNR" id="PIRNR000939"/>
    </source>
</evidence>
<dbReference type="InterPro" id="IPR020422">
    <property type="entry name" value="TYR_PHOSPHATASE_DUAL_dom"/>
</dbReference>
<dbReference type="InterPro" id="IPR000340">
    <property type="entry name" value="Dual-sp_phosphatase_cat-dom"/>
</dbReference>
<dbReference type="InterPro" id="IPR008343">
    <property type="entry name" value="MKP"/>
</dbReference>
<dbReference type="PANTHER" id="PTHR10159">
    <property type="entry name" value="DUAL SPECIFICITY PROTEIN PHOSPHATASE"/>
    <property type="match status" value="1"/>
</dbReference>
<feature type="compositionally biased region" description="Gly residues" evidence="6">
    <location>
        <begin position="21"/>
        <end position="47"/>
    </location>
</feature>
<name>A0A8C4M0X5_EQUAS</name>
<evidence type="ECO:0000256" key="6">
    <source>
        <dbReference type="SAM" id="MobiDB-lite"/>
    </source>
</evidence>
<dbReference type="GO" id="GO:0017017">
    <property type="term" value="F:MAP kinase tyrosine/serine/threonine phosphatase activity"/>
    <property type="evidence" value="ECO:0007669"/>
    <property type="project" value="Ensembl"/>
</dbReference>
<evidence type="ECO:0000256" key="5">
    <source>
        <dbReference type="PIRSR" id="PIRSR000939-1"/>
    </source>
</evidence>
<feature type="region of interest" description="Disordered" evidence="6">
    <location>
        <begin position="1"/>
        <end position="47"/>
    </location>
</feature>
<feature type="active site" description="Phosphocysteine intermediate" evidence="5">
    <location>
        <position position="369"/>
    </location>
</feature>
<dbReference type="PANTHER" id="PTHR10159:SF305">
    <property type="entry name" value="DUAL SPECIFICITY PROTEIN PHOSPHATASE 7"/>
    <property type="match status" value="1"/>
</dbReference>
<organism evidence="10 11">
    <name type="scientific">Equus asinus</name>
    <name type="common">Donkey</name>
    <name type="synonym">Equus africanus asinus</name>
    <dbReference type="NCBI Taxonomy" id="9793"/>
    <lineage>
        <taxon>Eukaryota</taxon>
        <taxon>Metazoa</taxon>
        <taxon>Chordata</taxon>
        <taxon>Craniata</taxon>
        <taxon>Vertebrata</taxon>
        <taxon>Euteleostomi</taxon>
        <taxon>Mammalia</taxon>
        <taxon>Eutheria</taxon>
        <taxon>Laurasiatheria</taxon>
        <taxon>Perissodactyla</taxon>
        <taxon>Equidae</taxon>
        <taxon>Equus</taxon>
    </lineage>
</organism>
<keyword evidence="2 4" id="KW-0378">Hydrolase</keyword>
<dbReference type="InterPro" id="IPR001763">
    <property type="entry name" value="Rhodanese-like_dom"/>
</dbReference>
<reference evidence="10" key="3">
    <citation type="submission" date="2025-09" db="UniProtKB">
        <authorList>
            <consortium name="Ensembl"/>
        </authorList>
    </citation>
    <scope>IDENTIFICATION</scope>
</reference>
<dbReference type="Gene3D" id="3.40.250.10">
    <property type="entry name" value="Rhodanese-like domain"/>
    <property type="match status" value="1"/>
</dbReference>
<feature type="domain" description="Rhodanese" evidence="9">
    <location>
        <begin position="68"/>
        <end position="187"/>
    </location>
</feature>
<dbReference type="InterPro" id="IPR029021">
    <property type="entry name" value="Prot-tyrosine_phosphatase-like"/>
</dbReference>